<dbReference type="PANTHER" id="PTHR15140:SF51">
    <property type="entry name" value="LATE BLIGHT RESISTANCE PROTEIN HOMOLOG R1A-3 ISOFORM X1"/>
    <property type="match status" value="1"/>
</dbReference>
<protein>
    <submittedName>
        <fullName evidence="1">Uncharacterized protein</fullName>
    </submittedName>
</protein>
<reference evidence="1 2" key="1">
    <citation type="submission" date="2020-09" db="EMBL/GenBank/DDBJ databases">
        <title>De no assembly of potato wild relative species, Solanum commersonii.</title>
        <authorList>
            <person name="Cho K."/>
        </authorList>
    </citation>
    <scope>NUCLEOTIDE SEQUENCE [LARGE SCALE GENOMIC DNA]</scope>
    <source>
        <strain evidence="1">LZ3.2</strain>
        <tissue evidence="1">Leaf</tissue>
    </source>
</reference>
<dbReference type="EMBL" id="JACXVP010000004">
    <property type="protein sequence ID" value="KAG5610634.1"/>
    <property type="molecule type" value="Genomic_DNA"/>
</dbReference>
<proteinExistence type="predicted"/>
<comment type="caution">
    <text evidence="1">The sequence shown here is derived from an EMBL/GenBank/DDBJ whole genome shotgun (WGS) entry which is preliminary data.</text>
</comment>
<organism evidence="1 2">
    <name type="scientific">Solanum commersonii</name>
    <name type="common">Commerson's wild potato</name>
    <name type="synonym">Commerson's nightshade</name>
    <dbReference type="NCBI Taxonomy" id="4109"/>
    <lineage>
        <taxon>Eukaryota</taxon>
        <taxon>Viridiplantae</taxon>
        <taxon>Streptophyta</taxon>
        <taxon>Embryophyta</taxon>
        <taxon>Tracheophyta</taxon>
        <taxon>Spermatophyta</taxon>
        <taxon>Magnoliopsida</taxon>
        <taxon>eudicotyledons</taxon>
        <taxon>Gunneridae</taxon>
        <taxon>Pentapetalae</taxon>
        <taxon>asterids</taxon>
        <taxon>lamiids</taxon>
        <taxon>Solanales</taxon>
        <taxon>Solanaceae</taxon>
        <taxon>Solanoideae</taxon>
        <taxon>Solaneae</taxon>
        <taxon>Solanum</taxon>
    </lineage>
</organism>
<name>A0A9J5ZDB6_SOLCO</name>
<dbReference type="PANTHER" id="PTHR15140">
    <property type="entry name" value="TUBULIN-SPECIFIC CHAPERONE E"/>
    <property type="match status" value="1"/>
</dbReference>
<dbReference type="OrthoDB" id="1699485at2759"/>
<dbReference type="Proteomes" id="UP000824120">
    <property type="component" value="Chromosome 4"/>
</dbReference>
<dbReference type="AlphaFoldDB" id="A0A9J5ZDB6"/>
<keyword evidence="2" id="KW-1185">Reference proteome</keyword>
<gene>
    <name evidence="1" type="ORF">H5410_021915</name>
</gene>
<sequence>MLEIRNLDIGSPPYISNPLEAKNHGTCIPWEVITLLANLPNLERFYAFPGTNWTLNEDDMFHILKYLLIVEADLQRWEAGNDNFPMLE</sequence>
<accession>A0A9J5ZDB6</accession>
<evidence type="ECO:0000313" key="1">
    <source>
        <dbReference type="EMBL" id="KAG5610634.1"/>
    </source>
</evidence>
<evidence type="ECO:0000313" key="2">
    <source>
        <dbReference type="Proteomes" id="UP000824120"/>
    </source>
</evidence>